<dbReference type="GO" id="GO:0043165">
    <property type="term" value="P:Gram-negative-bacterium-type cell outer membrane assembly"/>
    <property type="evidence" value="ECO:0007669"/>
    <property type="project" value="UniProtKB-UniRule"/>
</dbReference>
<dbReference type="PROSITE" id="PS51257">
    <property type="entry name" value="PROKAR_LIPOPROTEIN"/>
    <property type="match status" value="1"/>
</dbReference>
<comment type="subcellular location">
    <subcellularLocation>
        <location evidence="4">Periplasm</location>
    </subcellularLocation>
</comment>
<comment type="similarity">
    <text evidence="4">Belongs to the LptA family.</text>
</comment>
<evidence type="ECO:0000313" key="7">
    <source>
        <dbReference type="Proteomes" id="UP000541136"/>
    </source>
</evidence>
<dbReference type="InterPro" id="IPR005653">
    <property type="entry name" value="OstA-like_N"/>
</dbReference>
<accession>A0A7W9WP35</accession>
<dbReference type="RefSeq" id="WP_043680116.1">
    <property type="nucleotide sequence ID" value="NZ_JACHIB010000007.1"/>
</dbReference>
<sequence length="200" mass="21000" precursor="true">MKIPSPALIASVAACALFLAAQAAGAQNTPAPAAEEPDTVILSDTLHYDDVNKVSTFTGNVVLTRGAMTLRGDKLVTREDAQGNQFGTATAAKGQFVTIRQENPEKFETLIATGLQADYAGTSGDITLTGQATVTRQICGETFDNVRGARIVYHQKSGTYEAFGGPNSAAAGGRVRSLAQPQSRIDQAIARCKAKQAGRR</sequence>
<dbReference type="PANTHER" id="PTHR36504">
    <property type="entry name" value="LIPOPOLYSACCHARIDE EXPORT SYSTEM PROTEIN LPTA"/>
    <property type="match status" value="1"/>
</dbReference>
<dbReference type="GO" id="GO:0009279">
    <property type="term" value="C:cell outer membrane"/>
    <property type="evidence" value="ECO:0007669"/>
    <property type="project" value="TreeGrafter"/>
</dbReference>
<dbReference type="AlphaFoldDB" id="A0A7W9WP35"/>
<feature type="chain" id="PRO_5031668293" description="Lipopolysaccharide export system protein LptA" evidence="4">
    <location>
        <begin position="27"/>
        <end position="200"/>
    </location>
</feature>
<keyword evidence="2 4" id="KW-0732">Signal</keyword>
<dbReference type="HAMAP" id="MF_01914">
    <property type="entry name" value="LPS_assembly_LptA"/>
    <property type="match status" value="1"/>
</dbReference>
<comment type="caution">
    <text evidence="6">The sequence shown here is derived from an EMBL/GenBank/DDBJ whole genome shotgun (WGS) entry which is preliminary data.</text>
</comment>
<evidence type="ECO:0000256" key="1">
    <source>
        <dbReference type="ARBA" id="ARBA00022448"/>
    </source>
</evidence>
<dbReference type="EMBL" id="JACHIB010000007">
    <property type="protein sequence ID" value="MBB6083390.1"/>
    <property type="molecule type" value="Genomic_DNA"/>
</dbReference>
<dbReference type="GO" id="GO:0015920">
    <property type="term" value="P:lipopolysaccharide transport"/>
    <property type="evidence" value="ECO:0007669"/>
    <property type="project" value="UniProtKB-UniRule"/>
</dbReference>
<gene>
    <name evidence="4" type="primary">lptA</name>
    <name evidence="6" type="ORF">HNR28_001428</name>
</gene>
<evidence type="ECO:0000256" key="4">
    <source>
        <dbReference type="HAMAP-Rule" id="MF_01914"/>
    </source>
</evidence>
<dbReference type="Pfam" id="PF03968">
    <property type="entry name" value="LptD_N"/>
    <property type="match status" value="1"/>
</dbReference>
<evidence type="ECO:0000256" key="3">
    <source>
        <dbReference type="ARBA" id="ARBA00022764"/>
    </source>
</evidence>
<dbReference type="Gene3D" id="2.60.450.10">
    <property type="entry name" value="Lipopolysaccharide (LPS) transport protein A like domain"/>
    <property type="match status" value="1"/>
</dbReference>
<dbReference type="InterPro" id="IPR052037">
    <property type="entry name" value="LPS_export_LptA"/>
</dbReference>
<evidence type="ECO:0000313" key="6">
    <source>
        <dbReference type="EMBL" id="MBB6083390.1"/>
    </source>
</evidence>
<keyword evidence="1 4" id="KW-0813">Transport</keyword>
<dbReference type="Proteomes" id="UP000541136">
    <property type="component" value="Unassembled WGS sequence"/>
</dbReference>
<dbReference type="NCBIfam" id="TIGR03002">
    <property type="entry name" value="outer_YhbN_LptA"/>
    <property type="match status" value="1"/>
</dbReference>
<keyword evidence="3 4" id="KW-0574">Periplasm</keyword>
<dbReference type="PANTHER" id="PTHR36504:SF1">
    <property type="entry name" value="LIPOPOLYSACCHARIDE EXPORT SYSTEM PROTEIN LPTA"/>
    <property type="match status" value="1"/>
</dbReference>
<comment type="function">
    <text evidence="4">Involved in the assembly of lipopolysaccharide (LPS). Required for the translocation of LPS from the inner membrane to the outer membrane.</text>
</comment>
<comment type="subunit">
    <text evidence="4">Component of the lipopolysaccharide transport and assembly complex.</text>
</comment>
<proteinExistence type="inferred from homology"/>
<protein>
    <recommendedName>
        <fullName evidence="4">Lipopolysaccharide export system protein LptA</fullName>
    </recommendedName>
</protein>
<evidence type="ECO:0000259" key="5">
    <source>
        <dbReference type="Pfam" id="PF03968"/>
    </source>
</evidence>
<evidence type="ECO:0000256" key="2">
    <source>
        <dbReference type="ARBA" id="ARBA00022729"/>
    </source>
</evidence>
<dbReference type="GO" id="GO:0001530">
    <property type="term" value="F:lipopolysaccharide binding"/>
    <property type="evidence" value="ECO:0007669"/>
    <property type="project" value="InterPro"/>
</dbReference>
<dbReference type="GO" id="GO:0030288">
    <property type="term" value="C:outer membrane-bounded periplasmic space"/>
    <property type="evidence" value="ECO:0007669"/>
    <property type="project" value="TreeGrafter"/>
</dbReference>
<reference evidence="6 7" key="1">
    <citation type="submission" date="2020-08" db="EMBL/GenBank/DDBJ databases">
        <title>Genomic Encyclopedia of Type Strains, Phase IV (KMG-IV): sequencing the most valuable type-strain genomes for metagenomic binning, comparative biology and taxonomic classification.</title>
        <authorList>
            <person name="Goeker M."/>
        </authorList>
    </citation>
    <scope>NUCLEOTIDE SEQUENCE [LARGE SCALE GENOMIC DNA]</scope>
    <source>
        <strain evidence="6 7">DSM 12141</strain>
    </source>
</reference>
<feature type="domain" description="Organic solvent tolerance-like N-terminal" evidence="5">
    <location>
        <begin position="41"/>
        <end position="158"/>
    </location>
</feature>
<dbReference type="GO" id="GO:0017089">
    <property type="term" value="F:glycolipid transfer activity"/>
    <property type="evidence" value="ECO:0007669"/>
    <property type="project" value="TreeGrafter"/>
</dbReference>
<name>A0A7W9WP35_CASDE</name>
<organism evidence="6 7">
    <name type="scientific">Castellaniella defragrans</name>
    <name type="common">Alcaligenes defragrans</name>
    <dbReference type="NCBI Taxonomy" id="75697"/>
    <lineage>
        <taxon>Bacteria</taxon>
        <taxon>Pseudomonadati</taxon>
        <taxon>Pseudomonadota</taxon>
        <taxon>Betaproteobacteria</taxon>
        <taxon>Burkholderiales</taxon>
        <taxon>Alcaligenaceae</taxon>
        <taxon>Castellaniella</taxon>
    </lineage>
</organism>
<dbReference type="InterPro" id="IPR014340">
    <property type="entry name" value="LptA"/>
</dbReference>
<feature type="signal peptide" evidence="4">
    <location>
        <begin position="1"/>
        <end position="26"/>
    </location>
</feature>